<dbReference type="Proteomes" id="UP000183832">
    <property type="component" value="Unassembled WGS sequence"/>
</dbReference>
<dbReference type="AlphaFoldDB" id="A0A1J1IGU1"/>
<accession>A0A1J1IGU1</accession>
<keyword evidence="2" id="KW-1185">Reference proteome</keyword>
<evidence type="ECO:0000313" key="2">
    <source>
        <dbReference type="Proteomes" id="UP000183832"/>
    </source>
</evidence>
<proteinExistence type="predicted"/>
<dbReference type="EMBL" id="CVRI01000048">
    <property type="protein sequence ID" value="CRK98986.1"/>
    <property type="molecule type" value="Genomic_DNA"/>
</dbReference>
<reference evidence="1 2" key="1">
    <citation type="submission" date="2015-04" db="EMBL/GenBank/DDBJ databases">
        <authorList>
            <person name="Syromyatnikov M.Y."/>
            <person name="Popov V.N."/>
        </authorList>
    </citation>
    <scope>NUCLEOTIDE SEQUENCE [LARGE SCALE GENOMIC DNA]</scope>
</reference>
<name>A0A1J1IGU1_9DIPT</name>
<gene>
    <name evidence="1" type="ORF">CLUMA_CG012322</name>
</gene>
<organism evidence="1 2">
    <name type="scientific">Clunio marinus</name>
    <dbReference type="NCBI Taxonomy" id="568069"/>
    <lineage>
        <taxon>Eukaryota</taxon>
        <taxon>Metazoa</taxon>
        <taxon>Ecdysozoa</taxon>
        <taxon>Arthropoda</taxon>
        <taxon>Hexapoda</taxon>
        <taxon>Insecta</taxon>
        <taxon>Pterygota</taxon>
        <taxon>Neoptera</taxon>
        <taxon>Endopterygota</taxon>
        <taxon>Diptera</taxon>
        <taxon>Nematocera</taxon>
        <taxon>Chironomoidea</taxon>
        <taxon>Chironomidae</taxon>
        <taxon>Clunio</taxon>
    </lineage>
</organism>
<evidence type="ECO:0000313" key="1">
    <source>
        <dbReference type="EMBL" id="CRK98986.1"/>
    </source>
</evidence>
<protein>
    <submittedName>
        <fullName evidence="1">CLUMA_CG012322, isoform A</fullName>
    </submittedName>
</protein>
<sequence length="66" mass="8002">MTFILLPFPFTMKTVQEQRIKEEKQRKCEATLVDIILENKRDKTQQFFIHPLTMAKEKRVYVCKKL</sequence>